<keyword evidence="7 11" id="KW-0012">Acyltransferase</keyword>
<protein>
    <recommendedName>
        <fullName evidence="11">Glutathione hydrolase proenzyme</fullName>
        <ecNumber evidence="11">2.3.2.2</ecNumber>
        <ecNumber evidence="11">3.4.19.13</ecNumber>
    </recommendedName>
    <component>
        <recommendedName>
            <fullName evidence="11">Glutathione hydrolase large chain</fullName>
        </recommendedName>
    </component>
    <component>
        <recommendedName>
            <fullName evidence="11">Glutathione hydrolase small chain</fullName>
        </recommendedName>
    </component>
</protein>
<feature type="binding site" evidence="10">
    <location>
        <begin position="442"/>
        <end position="443"/>
    </location>
    <ligand>
        <name>L-glutamate</name>
        <dbReference type="ChEBI" id="CHEBI:29985"/>
    </ligand>
</feature>
<keyword evidence="14" id="KW-1185">Reference proteome</keyword>
<evidence type="ECO:0000256" key="12">
    <source>
        <dbReference type="SAM" id="MobiDB-lite"/>
    </source>
</evidence>
<dbReference type="PANTHER" id="PTHR43199:SF1">
    <property type="entry name" value="GLUTATHIONE HYDROLASE PROENZYME"/>
    <property type="match status" value="1"/>
</dbReference>
<dbReference type="AlphaFoldDB" id="A0A365L7T5"/>
<dbReference type="Proteomes" id="UP000251002">
    <property type="component" value="Unassembled WGS sequence"/>
</dbReference>
<comment type="catalytic activity">
    <reaction evidence="8 11">
        <text>an N-terminal (5-L-glutamyl)-[peptide] + an alpha-amino acid = 5-L-glutamyl amino acid + an N-terminal L-alpha-aminoacyl-[peptide]</text>
        <dbReference type="Rhea" id="RHEA:23904"/>
        <dbReference type="Rhea" id="RHEA-COMP:9780"/>
        <dbReference type="Rhea" id="RHEA-COMP:9795"/>
        <dbReference type="ChEBI" id="CHEBI:77644"/>
        <dbReference type="ChEBI" id="CHEBI:78597"/>
        <dbReference type="ChEBI" id="CHEBI:78599"/>
        <dbReference type="ChEBI" id="CHEBI:78608"/>
        <dbReference type="EC" id="2.3.2.2"/>
    </reaction>
</comment>
<reference evidence="13 14" key="1">
    <citation type="submission" date="2018-06" db="EMBL/GenBank/DDBJ databases">
        <title>The draft genome sequences of strains SCU63 and S1.</title>
        <authorList>
            <person name="Gan L."/>
        </authorList>
    </citation>
    <scope>NUCLEOTIDE SEQUENCE [LARGE SCALE GENOMIC DNA]</scope>
    <source>
        <strain evidence="13 14">SCU63</strain>
    </source>
</reference>
<comment type="subunit">
    <text evidence="11">This enzyme consists of two polypeptide chains, which are synthesized in precursor form from a single polypeptide.</text>
</comment>
<evidence type="ECO:0000256" key="6">
    <source>
        <dbReference type="ARBA" id="ARBA00023145"/>
    </source>
</evidence>
<organism evidence="13 14">
    <name type="scientific">Planococcus halotolerans</name>
    <dbReference type="NCBI Taxonomy" id="2233542"/>
    <lineage>
        <taxon>Bacteria</taxon>
        <taxon>Bacillati</taxon>
        <taxon>Bacillota</taxon>
        <taxon>Bacilli</taxon>
        <taxon>Bacillales</taxon>
        <taxon>Caryophanaceae</taxon>
        <taxon>Planococcus</taxon>
    </lineage>
</organism>
<keyword evidence="11" id="KW-0317">Glutathione biosynthesis</keyword>
<evidence type="ECO:0000256" key="2">
    <source>
        <dbReference type="ARBA" id="ARBA00001089"/>
    </source>
</evidence>
<evidence type="ECO:0000256" key="11">
    <source>
        <dbReference type="RuleBase" id="RU368036"/>
    </source>
</evidence>
<feature type="binding site" evidence="10">
    <location>
        <position position="423"/>
    </location>
    <ligand>
        <name>L-glutamate</name>
        <dbReference type="ChEBI" id="CHEBI:29985"/>
    </ligand>
</feature>
<dbReference type="GO" id="GO:0006750">
    <property type="term" value="P:glutathione biosynthetic process"/>
    <property type="evidence" value="ECO:0007669"/>
    <property type="project" value="UniProtKB-KW"/>
</dbReference>
<evidence type="ECO:0000313" key="14">
    <source>
        <dbReference type="Proteomes" id="UP000251002"/>
    </source>
</evidence>
<feature type="binding site" evidence="10">
    <location>
        <position position="464"/>
    </location>
    <ligand>
        <name>L-glutamate</name>
        <dbReference type="ChEBI" id="CHEBI:29985"/>
    </ligand>
</feature>
<dbReference type="GO" id="GO:0036374">
    <property type="term" value="F:glutathione hydrolase activity"/>
    <property type="evidence" value="ECO:0007669"/>
    <property type="project" value="UniProtKB-UniRule"/>
</dbReference>
<dbReference type="SUPFAM" id="SSF56235">
    <property type="entry name" value="N-terminal nucleophile aminohydrolases (Ntn hydrolases)"/>
    <property type="match status" value="1"/>
</dbReference>
<proteinExistence type="inferred from homology"/>
<dbReference type="RefSeq" id="WP_112222118.1">
    <property type="nucleotide sequence ID" value="NZ_CP047673.1"/>
</dbReference>
<evidence type="ECO:0000256" key="5">
    <source>
        <dbReference type="ARBA" id="ARBA00022801"/>
    </source>
</evidence>
<evidence type="ECO:0000256" key="8">
    <source>
        <dbReference type="ARBA" id="ARBA00047417"/>
    </source>
</evidence>
<dbReference type="InterPro" id="IPR043138">
    <property type="entry name" value="GGT_lsub"/>
</dbReference>
<dbReference type="NCBIfam" id="TIGR00066">
    <property type="entry name" value="g_glut_trans"/>
    <property type="match status" value="1"/>
</dbReference>
<gene>
    <name evidence="13" type="primary">ggt</name>
    <name evidence="13" type="ORF">DP120_04275</name>
</gene>
<comment type="catalytic activity">
    <reaction evidence="1 11">
        <text>an S-substituted glutathione + H2O = an S-substituted L-cysteinylglycine + L-glutamate</text>
        <dbReference type="Rhea" id="RHEA:59468"/>
        <dbReference type="ChEBI" id="CHEBI:15377"/>
        <dbReference type="ChEBI" id="CHEBI:29985"/>
        <dbReference type="ChEBI" id="CHEBI:90779"/>
        <dbReference type="ChEBI" id="CHEBI:143103"/>
        <dbReference type="EC" id="3.4.19.13"/>
    </reaction>
</comment>
<keyword evidence="6 11" id="KW-0865">Zymogen</keyword>
<dbReference type="InterPro" id="IPR051792">
    <property type="entry name" value="GGT_bact"/>
</dbReference>
<evidence type="ECO:0000256" key="7">
    <source>
        <dbReference type="ARBA" id="ARBA00023315"/>
    </source>
</evidence>
<evidence type="ECO:0000256" key="1">
    <source>
        <dbReference type="ARBA" id="ARBA00001049"/>
    </source>
</evidence>
<dbReference type="Pfam" id="PF01019">
    <property type="entry name" value="G_glu_transpept"/>
    <property type="match status" value="1"/>
</dbReference>
<dbReference type="EMBL" id="QLZR01000001">
    <property type="protein sequence ID" value="RAZ81496.1"/>
    <property type="molecule type" value="Genomic_DNA"/>
</dbReference>
<evidence type="ECO:0000256" key="9">
    <source>
        <dbReference type="PIRSR" id="PIRSR600101-1"/>
    </source>
</evidence>
<comment type="PTM">
    <text evidence="11">Cleaved by autocatalysis into a large and a small subunit.</text>
</comment>
<dbReference type="InterPro" id="IPR043137">
    <property type="entry name" value="GGT_ssub_C"/>
</dbReference>
<comment type="catalytic activity">
    <reaction evidence="2 11">
        <text>glutathione + H2O = L-cysteinylglycine + L-glutamate</text>
        <dbReference type="Rhea" id="RHEA:28807"/>
        <dbReference type="ChEBI" id="CHEBI:15377"/>
        <dbReference type="ChEBI" id="CHEBI:29985"/>
        <dbReference type="ChEBI" id="CHEBI:57925"/>
        <dbReference type="ChEBI" id="CHEBI:61694"/>
        <dbReference type="EC" id="3.4.19.13"/>
    </reaction>
</comment>
<dbReference type="GO" id="GO:0103068">
    <property type="term" value="F:leukotriene C4 gamma-glutamyl transferase activity"/>
    <property type="evidence" value="ECO:0007669"/>
    <property type="project" value="UniProtKB-EC"/>
</dbReference>
<keyword evidence="4 11" id="KW-0808">Transferase</keyword>
<dbReference type="PRINTS" id="PR01210">
    <property type="entry name" value="GGTRANSPTASE"/>
</dbReference>
<dbReference type="Gene3D" id="3.60.20.40">
    <property type="match status" value="1"/>
</dbReference>
<dbReference type="Gene3D" id="1.10.246.130">
    <property type="match status" value="1"/>
</dbReference>
<dbReference type="UniPathway" id="UPA00204"/>
<sequence>MDLQKIIQNQKAHKHMSQDETAAAKYGMAASAIKEATEIGEQVLEDGGNAIDAIIAIQFALSVVEGMNTGIAAGGFLIHYDNESKKTIVIDGHSQAPSEVTPELFVNEEGEAVPFDERSTSAKAVGVPGILKMMGEAHERYGSMPLERLVDPAIELAENEFEVNSLWERTIEQFKDRMGEETKKVFVPNGKPLKEGDKIRQPDLAKTLKIIKKQGFNAVYEGEIADAILETIESHGGLMTKEDVQNYKVAIREPLWSTYKELDLAFPPPPNVGGFSIAQMLKILEPFEIEKHHPHSWEKYHLLSEVMRLTLADKEAYMGDPEFIDIPMEGLFHPKYIEERRNRISFDERLKKVKEGNPWDYEERDSTNKLHGVHYEEGMETTHFTAVDRWGNIAACTSSIERIFGSGIMVPGYGFLLNNDLTDFNPEPGTKNEPNAKKYAISSKAPTIVFHEGKPFFTLGSPGATTIVASVLQVLLNVVEYKMDLKEAIQEPRIYITPDLKIQWEDGINDEAMEKLTELGYELDRSYTEVTADTRVGDVQAILIDPETGHTYGAADSPRPGEAAGPDEPPEE</sequence>
<dbReference type="GO" id="GO:0006751">
    <property type="term" value="P:glutathione catabolic process"/>
    <property type="evidence" value="ECO:0007669"/>
    <property type="project" value="UniProtKB-UniRule"/>
</dbReference>
<dbReference type="InterPro" id="IPR029055">
    <property type="entry name" value="Ntn_hydrolases_N"/>
</dbReference>
<name>A0A365L7T5_9BACL</name>
<evidence type="ECO:0000256" key="3">
    <source>
        <dbReference type="ARBA" id="ARBA00009381"/>
    </source>
</evidence>
<feature type="active site" description="Nucleophile" evidence="9">
    <location>
        <position position="381"/>
    </location>
</feature>
<comment type="caution">
    <text evidence="13">The sequence shown here is derived from an EMBL/GenBank/DDBJ whole genome shotgun (WGS) entry which is preliminary data.</text>
</comment>
<evidence type="ECO:0000256" key="4">
    <source>
        <dbReference type="ARBA" id="ARBA00022679"/>
    </source>
</evidence>
<accession>A0A365L7T5</accession>
<evidence type="ECO:0000256" key="10">
    <source>
        <dbReference type="PIRSR" id="PIRSR600101-2"/>
    </source>
</evidence>
<comment type="pathway">
    <text evidence="11">Sulfur metabolism; glutathione metabolism.</text>
</comment>
<dbReference type="EC" id="3.4.19.13" evidence="11"/>
<dbReference type="PANTHER" id="PTHR43199">
    <property type="entry name" value="GLUTATHIONE HYDROLASE"/>
    <property type="match status" value="1"/>
</dbReference>
<keyword evidence="5 11" id="KW-0378">Hydrolase</keyword>
<dbReference type="InterPro" id="IPR000101">
    <property type="entry name" value="GGT_peptidase"/>
</dbReference>
<dbReference type="EC" id="2.3.2.2" evidence="11"/>
<comment type="similarity">
    <text evidence="3 11">Belongs to the gamma-glutamyltransferase family.</text>
</comment>
<feature type="region of interest" description="Disordered" evidence="12">
    <location>
        <begin position="547"/>
        <end position="572"/>
    </location>
</feature>
<evidence type="ECO:0000313" key="13">
    <source>
        <dbReference type="EMBL" id="RAZ81496.1"/>
    </source>
</evidence>